<dbReference type="InterPro" id="IPR052087">
    <property type="entry name" value="RRP12"/>
</dbReference>
<organism evidence="2 3">
    <name type="scientific">Agrilus planipennis</name>
    <name type="common">Emerald ash borer</name>
    <name type="synonym">Agrilus marcopoli</name>
    <dbReference type="NCBI Taxonomy" id="224129"/>
    <lineage>
        <taxon>Eukaryota</taxon>
        <taxon>Metazoa</taxon>
        <taxon>Ecdysozoa</taxon>
        <taxon>Arthropoda</taxon>
        <taxon>Hexapoda</taxon>
        <taxon>Insecta</taxon>
        <taxon>Pterygota</taxon>
        <taxon>Neoptera</taxon>
        <taxon>Endopterygota</taxon>
        <taxon>Coleoptera</taxon>
        <taxon>Polyphaga</taxon>
        <taxon>Elateriformia</taxon>
        <taxon>Buprestoidea</taxon>
        <taxon>Buprestidae</taxon>
        <taxon>Agrilinae</taxon>
        <taxon>Agrilus</taxon>
    </lineage>
</organism>
<protein>
    <submittedName>
        <fullName evidence="3">RRP12-like protein</fullName>
    </submittedName>
</protein>
<evidence type="ECO:0000313" key="3">
    <source>
        <dbReference type="RefSeq" id="XP_018335052.1"/>
    </source>
</evidence>
<proteinExistence type="predicted"/>
<gene>
    <name evidence="3" type="primary">LOC108743950</name>
</gene>
<dbReference type="PANTHER" id="PTHR48287:SF1">
    <property type="entry name" value="ARM REPEAT SUPERFAMILY PROTEIN"/>
    <property type="match status" value="1"/>
</dbReference>
<reference evidence="3" key="1">
    <citation type="submission" date="2025-08" db="UniProtKB">
        <authorList>
            <consortium name="RefSeq"/>
        </authorList>
    </citation>
    <scope>IDENTIFICATION</scope>
    <source>
        <tissue evidence="3">Entire body</tissue>
    </source>
</reference>
<feature type="region of interest" description="Disordered" evidence="1">
    <location>
        <begin position="1"/>
        <end position="128"/>
    </location>
</feature>
<accession>A0A1W4XQK5</accession>
<feature type="compositionally biased region" description="Polar residues" evidence="1">
    <location>
        <begin position="72"/>
        <end position="86"/>
    </location>
</feature>
<feature type="compositionally biased region" description="Acidic residues" evidence="1">
    <location>
        <begin position="45"/>
        <end position="55"/>
    </location>
</feature>
<dbReference type="KEGG" id="apln:108743950"/>
<sequence length="178" mass="19731">MTNKTDKNRGFKTADDGRLIIDANDDSSDSERENKKRKKFISLSDTDEDSEEDMSSAETAILTNRKRKRNTTDSLKSGFSGKSQPPSKYKPGGSGIHRDVSTSSMYSGTGGSEYKAKKAGGDIKKKDKADPYAYLPLKRNFLNKRKKAKLRGQFKNIVKSAKIGAKKGSKANKKIKKQ</sequence>
<dbReference type="OrthoDB" id="2192888at2759"/>
<dbReference type="AlphaFoldDB" id="A0A1W4XQK5"/>
<feature type="compositionally biased region" description="Basic and acidic residues" evidence="1">
    <location>
        <begin position="114"/>
        <end position="128"/>
    </location>
</feature>
<dbReference type="PANTHER" id="PTHR48287">
    <property type="entry name" value="ARM REPEAT SUPERFAMILY PROTEIN"/>
    <property type="match status" value="1"/>
</dbReference>
<dbReference type="RefSeq" id="XP_018335052.1">
    <property type="nucleotide sequence ID" value="XM_018479550.2"/>
</dbReference>
<evidence type="ECO:0000313" key="2">
    <source>
        <dbReference type="Proteomes" id="UP000192223"/>
    </source>
</evidence>
<dbReference type="Proteomes" id="UP000192223">
    <property type="component" value="Unplaced"/>
</dbReference>
<feature type="compositionally biased region" description="Basic and acidic residues" evidence="1">
    <location>
        <begin position="1"/>
        <end position="19"/>
    </location>
</feature>
<dbReference type="InParanoid" id="A0A1W4XQK5"/>
<dbReference type="GeneID" id="108743950"/>
<name>A0A1W4XQK5_AGRPL</name>
<keyword evidence="2" id="KW-1185">Reference proteome</keyword>
<dbReference type="STRING" id="224129.A0A1W4XQK5"/>
<evidence type="ECO:0000256" key="1">
    <source>
        <dbReference type="SAM" id="MobiDB-lite"/>
    </source>
</evidence>